<dbReference type="InterPro" id="IPR029052">
    <property type="entry name" value="Metallo-depent_PP-like"/>
</dbReference>
<reference evidence="2" key="1">
    <citation type="submission" date="2023-06" db="EMBL/GenBank/DDBJ databases">
        <title>Genomic of Parafulvivirga corallium.</title>
        <authorList>
            <person name="Wang G."/>
        </authorList>
    </citation>
    <scope>NUCLEOTIDE SEQUENCE</scope>
    <source>
        <strain evidence="2">BMA10</strain>
    </source>
</reference>
<dbReference type="PANTHER" id="PTHR33987:SF1">
    <property type="entry name" value="CALCINEURIN-LIKE METALLO-PHOSPHOESTERASE SUPERFAMILY PROTEIN"/>
    <property type="match status" value="1"/>
</dbReference>
<keyword evidence="3" id="KW-1185">Reference proteome</keyword>
<gene>
    <name evidence="2" type="ORF">QQ008_09925</name>
</gene>
<evidence type="ECO:0000313" key="3">
    <source>
        <dbReference type="Proteomes" id="UP001172082"/>
    </source>
</evidence>
<accession>A0ABT8KLS8</accession>
<dbReference type="PROSITE" id="PS51257">
    <property type="entry name" value="PROKAR_LIPOPROTEIN"/>
    <property type="match status" value="1"/>
</dbReference>
<feature type="domain" description="PhoD-like phosphatase metallophosphatase" evidence="1">
    <location>
        <begin position="39"/>
        <end position="295"/>
    </location>
</feature>
<dbReference type="CDD" id="cd07389">
    <property type="entry name" value="MPP_PhoD"/>
    <property type="match status" value="1"/>
</dbReference>
<dbReference type="Proteomes" id="UP001172082">
    <property type="component" value="Unassembled WGS sequence"/>
</dbReference>
<dbReference type="EC" id="3.1.3.1" evidence="2"/>
<name>A0ABT8KLS8_9BACT</name>
<dbReference type="GO" id="GO:0004035">
    <property type="term" value="F:alkaline phosphatase activity"/>
    <property type="evidence" value="ECO:0007669"/>
    <property type="project" value="UniProtKB-EC"/>
</dbReference>
<dbReference type="RefSeq" id="WP_346751710.1">
    <property type="nucleotide sequence ID" value="NZ_JAUJEA010000003.1"/>
</dbReference>
<organism evidence="2 3">
    <name type="scientific">Splendidivirga corallicola</name>
    <dbReference type="NCBI Taxonomy" id="3051826"/>
    <lineage>
        <taxon>Bacteria</taxon>
        <taxon>Pseudomonadati</taxon>
        <taxon>Bacteroidota</taxon>
        <taxon>Cytophagia</taxon>
        <taxon>Cytophagales</taxon>
        <taxon>Splendidivirgaceae</taxon>
        <taxon>Splendidivirga</taxon>
    </lineage>
</organism>
<protein>
    <submittedName>
        <fullName evidence="2">Alkaline phosphatase D family protein</fullName>
        <ecNumber evidence="2">3.1.3.1</ecNumber>
    </submittedName>
</protein>
<dbReference type="InterPro" id="IPR018946">
    <property type="entry name" value="PhoD-like_MPP"/>
</dbReference>
<dbReference type="EMBL" id="JAUJEA010000003">
    <property type="protein sequence ID" value="MDN5201682.1"/>
    <property type="molecule type" value="Genomic_DNA"/>
</dbReference>
<dbReference type="Gene3D" id="3.60.21.70">
    <property type="entry name" value="PhoD-like phosphatase"/>
    <property type="match status" value="1"/>
</dbReference>
<dbReference type="PANTHER" id="PTHR33987">
    <property type="entry name" value="CALCINEURIN-LIKE METALLO-PHOSPHOESTERASE SUPERFAMILY PROTEIN"/>
    <property type="match status" value="1"/>
</dbReference>
<proteinExistence type="predicted"/>
<dbReference type="SUPFAM" id="SSF56300">
    <property type="entry name" value="Metallo-dependent phosphatases"/>
    <property type="match status" value="1"/>
</dbReference>
<dbReference type="InterPro" id="IPR038607">
    <property type="entry name" value="PhoD-like_sf"/>
</dbReference>
<keyword evidence="2" id="KW-0378">Hydrolase</keyword>
<dbReference type="Pfam" id="PF09423">
    <property type="entry name" value="PhoD"/>
    <property type="match status" value="1"/>
</dbReference>
<sequence length="356" mass="41643">MNRIIFVSICTLFLILQSCVESTNVNDSTAITTKIAFGSCGWEKHPLPIFNNVVQKKPDLFIFLGDNIYGDTKNMDTLKMKYQQLGSKDSYINLKNHMPIIATWDDHDYGWNDTGKSYPFKEESKEIFLDFFEEPKSSERREHNGIYHSYIHTYNDQKLQIILLDGRTFRDDLKPYNGELDDDKRYSFYTKDYAPHTENTPTFLGEEQWSWLENELKKEADIRIIGSGTQFGIEWNGYEAWANFPHEREKMLDLIKNTKAAGVFFISGDVHYSEISKLNTDFYPIYDFTSSGLSSTWLFATPNKNRIEGPIMDNHFGLITIDWKGQNTTITMETWDIKNNQRIEHTVNLNELQFKR</sequence>
<evidence type="ECO:0000259" key="1">
    <source>
        <dbReference type="Pfam" id="PF09423"/>
    </source>
</evidence>
<comment type="caution">
    <text evidence="2">The sequence shown here is derived from an EMBL/GenBank/DDBJ whole genome shotgun (WGS) entry which is preliminary data.</text>
</comment>
<evidence type="ECO:0000313" key="2">
    <source>
        <dbReference type="EMBL" id="MDN5201682.1"/>
    </source>
</evidence>